<accession>A0ABV2U006</accession>
<dbReference type="Gene3D" id="3.30.9.10">
    <property type="entry name" value="D-Amino Acid Oxidase, subunit A, domain 2"/>
    <property type="match status" value="1"/>
</dbReference>
<gene>
    <name evidence="2" type="ORF">ABXZ32_13900</name>
</gene>
<dbReference type="InterPro" id="IPR036188">
    <property type="entry name" value="FAD/NAD-bd_sf"/>
</dbReference>
<evidence type="ECO:0000313" key="2">
    <source>
        <dbReference type="EMBL" id="MET7030497.1"/>
    </source>
</evidence>
<proteinExistence type="predicted"/>
<dbReference type="SUPFAM" id="SSF54373">
    <property type="entry name" value="FAD-linked reductases, C-terminal domain"/>
    <property type="match status" value="1"/>
</dbReference>
<dbReference type="EC" id="1.-.-.-" evidence="2"/>
<protein>
    <submittedName>
        <fullName evidence="2">FAD-dependent oxidoreductase</fullName>
        <ecNumber evidence="2">1.-.-.-</ecNumber>
    </submittedName>
</protein>
<dbReference type="Pfam" id="PF01266">
    <property type="entry name" value="DAO"/>
    <property type="match status" value="1"/>
</dbReference>
<dbReference type="SUPFAM" id="SSF51971">
    <property type="entry name" value="Nucleotide-binding domain"/>
    <property type="match status" value="1"/>
</dbReference>
<evidence type="ECO:0000259" key="1">
    <source>
        <dbReference type="Pfam" id="PF01266"/>
    </source>
</evidence>
<sequence length="353" mass="39887">MVDYLVVGLGLAGISFCEVLEQHNKSFKVISDDSQTSSNVAGGLYNPVILKRFTLAWDAKAQLDMAIPFYQKLEQKLQTKLDYKLPVLRRFASIEEQNMWFEAADKPQMAHFLSTKILANKNSAIDAPFGYGEVLHTGRIATKKLLQVYKNYLVEKDLILQETLMFDQLVFEKNQVSYKGVIAKNVVFATGYGQSSNPYFNYLPLNGTKGELLTIKAPGLKEDKVIKSSVFIIPLGNDLYRVGATYKWKDKTNLPTDESKAELLEKLNTFLKCDYEVVDHVAGIRPTVVDRRPLVGRHPEKEALYVLNGFGSRGVMTGPKLALDLFNYIENGISLAKEIDIERFTKKYYLVNS</sequence>
<dbReference type="EMBL" id="JBEWYP010000009">
    <property type="protein sequence ID" value="MET7030497.1"/>
    <property type="molecule type" value="Genomic_DNA"/>
</dbReference>
<dbReference type="InterPro" id="IPR006076">
    <property type="entry name" value="FAD-dep_OxRdtase"/>
</dbReference>
<comment type="caution">
    <text evidence="2">The sequence shown here is derived from an EMBL/GenBank/DDBJ whole genome shotgun (WGS) entry which is preliminary data.</text>
</comment>
<keyword evidence="2" id="KW-0560">Oxidoreductase</keyword>
<keyword evidence="3" id="KW-1185">Reference proteome</keyword>
<evidence type="ECO:0000313" key="3">
    <source>
        <dbReference type="Proteomes" id="UP001549773"/>
    </source>
</evidence>
<reference evidence="2 3" key="1">
    <citation type="submission" date="2024-07" db="EMBL/GenBank/DDBJ databases">
        <title>The genome sequence of type strain Sediminicola luteus GDMCC 1.2596T.</title>
        <authorList>
            <person name="Liu Y."/>
        </authorList>
    </citation>
    <scope>NUCLEOTIDE SEQUENCE [LARGE SCALE GENOMIC DNA]</scope>
    <source>
        <strain evidence="2 3">GDMCC 1.2596</strain>
    </source>
</reference>
<dbReference type="Gene3D" id="3.50.50.60">
    <property type="entry name" value="FAD/NAD(P)-binding domain"/>
    <property type="match status" value="1"/>
</dbReference>
<dbReference type="GO" id="GO:0016491">
    <property type="term" value="F:oxidoreductase activity"/>
    <property type="evidence" value="ECO:0007669"/>
    <property type="project" value="UniProtKB-KW"/>
</dbReference>
<dbReference type="Proteomes" id="UP001549773">
    <property type="component" value="Unassembled WGS sequence"/>
</dbReference>
<dbReference type="PANTHER" id="PTHR13847">
    <property type="entry name" value="SARCOSINE DEHYDROGENASE-RELATED"/>
    <property type="match status" value="1"/>
</dbReference>
<feature type="domain" description="FAD dependent oxidoreductase" evidence="1">
    <location>
        <begin position="3"/>
        <end position="319"/>
    </location>
</feature>
<organism evidence="2 3">
    <name type="scientific">Sediminicola luteus</name>
    <dbReference type="NCBI Taxonomy" id="319238"/>
    <lineage>
        <taxon>Bacteria</taxon>
        <taxon>Pseudomonadati</taxon>
        <taxon>Bacteroidota</taxon>
        <taxon>Flavobacteriia</taxon>
        <taxon>Flavobacteriales</taxon>
        <taxon>Flavobacteriaceae</taxon>
        <taxon>Sediminicola</taxon>
    </lineage>
</organism>
<dbReference type="RefSeq" id="WP_354619295.1">
    <property type="nucleotide sequence ID" value="NZ_JBEWYP010000009.1"/>
</dbReference>
<name>A0ABV2U006_9FLAO</name>